<evidence type="ECO:0000256" key="1">
    <source>
        <dbReference type="ARBA" id="ARBA00004123"/>
    </source>
</evidence>
<reference evidence="10" key="1">
    <citation type="journal article" date="2017" name="Nature">
        <title>The genome of Chenopodium quinoa.</title>
        <authorList>
            <person name="Jarvis D.E."/>
            <person name="Ho Y.S."/>
            <person name="Lightfoot D.J."/>
            <person name="Schmoeckel S.M."/>
            <person name="Li B."/>
            <person name="Borm T.J.A."/>
            <person name="Ohyanagi H."/>
            <person name="Mineta K."/>
            <person name="Michell C.T."/>
            <person name="Saber N."/>
            <person name="Kharbatia N.M."/>
            <person name="Rupper R.R."/>
            <person name="Sharp A.R."/>
            <person name="Dally N."/>
            <person name="Boughton B.A."/>
            <person name="Woo Y.H."/>
            <person name="Gao G."/>
            <person name="Schijlen E.G.W.M."/>
            <person name="Guo X."/>
            <person name="Momin A.A."/>
            <person name="Negrao S."/>
            <person name="Al-Babili S."/>
            <person name="Gehring C."/>
            <person name="Roessner U."/>
            <person name="Jung C."/>
            <person name="Murphy K."/>
            <person name="Arold S.T."/>
            <person name="Gojobori T."/>
            <person name="van der Linden C.G."/>
            <person name="van Loo E.N."/>
            <person name="Jellen E.N."/>
            <person name="Maughan P.J."/>
            <person name="Tester M."/>
        </authorList>
    </citation>
    <scope>NUCLEOTIDE SEQUENCE [LARGE SCALE GENOMIC DNA]</scope>
    <source>
        <strain evidence="10">cv. PI 614886</strain>
    </source>
</reference>
<dbReference type="PANTHER" id="PTHR15641">
    <property type="entry name" value="ELONGATOR COMPLEX PROTEIN 5"/>
    <property type="match status" value="1"/>
</dbReference>
<evidence type="ECO:0000256" key="7">
    <source>
        <dbReference type="ARBA" id="ARBA00022694"/>
    </source>
</evidence>
<comment type="pathway">
    <text evidence="3">tRNA modification; 5-methoxycarbonylmethyl-2-thiouridine-tRNA biosynthesis.</text>
</comment>
<evidence type="ECO:0000256" key="5">
    <source>
        <dbReference type="ARBA" id="ARBA00020264"/>
    </source>
</evidence>
<dbReference type="GO" id="GO:0002098">
    <property type="term" value="P:tRNA wobble uridine modification"/>
    <property type="evidence" value="ECO:0007669"/>
    <property type="project" value="InterPro"/>
</dbReference>
<proteinExistence type="inferred from homology"/>
<dbReference type="Pfam" id="PF10483">
    <property type="entry name" value="Elong_Iki1"/>
    <property type="match status" value="1"/>
</dbReference>
<feature type="compositionally biased region" description="Acidic residues" evidence="9">
    <location>
        <begin position="375"/>
        <end position="390"/>
    </location>
</feature>
<evidence type="ECO:0000313" key="11">
    <source>
        <dbReference type="Proteomes" id="UP000596660"/>
    </source>
</evidence>
<evidence type="ECO:0000256" key="2">
    <source>
        <dbReference type="ARBA" id="ARBA00004496"/>
    </source>
</evidence>
<evidence type="ECO:0000256" key="8">
    <source>
        <dbReference type="ARBA" id="ARBA00023242"/>
    </source>
</evidence>
<dbReference type="CDD" id="cd19496">
    <property type="entry name" value="Elp5"/>
    <property type="match status" value="1"/>
</dbReference>
<dbReference type="Gramene" id="AUR62009005-RA">
    <property type="protein sequence ID" value="AUR62009005-RA:cds"/>
    <property type="gene ID" value="AUR62009005"/>
</dbReference>
<dbReference type="GO" id="GO:0005634">
    <property type="term" value="C:nucleus"/>
    <property type="evidence" value="ECO:0007669"/>
    <property type="project" value="UniProtKB-SubCell"/>
</dbReference>
<comment type="subcellular location">
    <subcellularLocation>
        <location evidence="2">Cytoplasm</location>
    </subcellularLocation>
    <subcellularLocation>
        <location evidence="1">Nucleus</location>
    </subcellularLocation>
</comment>
<evidence type="ECO:0000256" key="9">
    <source>
        <dbReference type="SAM" id="MobiDB-lite"/>
    </source>
</evidence>
<dbReference type="OMA" id="HLYEDIN"/>
<dbReference type="Proteomes" id="UP000596660">
    <property type="component" value="Unplaced"/>
</dbReference>
<evidence type="ECO:0000256" key="3">
    <source>
        <dbReference type="ARBA" id="ARBA00005043"/>
    </source>
</evidence>
<feature type="compositionally biased region" description="Basic and acidic residues" evidence="9">
    <location>
        <begin position="352"/>
        <end position="374"/>
    </location>
</feature>
<dbReference type="EnsemblPlants" id="AUR62009005-RA">
    <property type="protein sequence ID" value="AUR62009005-RA:cds"/>
    <property type="gene ID" value="AUR62009005"/>
</dbReference>
<comment type="similarity">
    <text evidence="4">Belongs to the ELP5 family.</text>
</comment>
<keyword evidence="6" id="KW-0963">Cytoplasm</keyword>
<keyword evidence="7" id="KW-0819">tRNA processing</keyword>
<organism evidence="10 11">
    <name type="scientific">Chenopodium quinoa</name>
    <name type="common">Quinoa</name>
    <dbReference type="NCBI Taxonomy" id="63459"/>
    <lineage>
        <taxon>Eukaryota</taxon>
        <taxon>Viridiplantae</taxon>
        <taxon>Streptophyta</taxon>
        <taxon>Embryophyta</taxon>
        <taxon>Tracheophyta</taxon>
        <taxon>Spermatophyta</taxon>
        <taxon>Magnoliopsida</taxon>
        <taxon>eudicotyledons</taxon>
        <taxon>Gunneridae</taxon>
        <taxon>Pentapetalae</taxon>
        <taxon>Caryophyllales</taxon>
        <taxon>Chenopodiaceae</taxon>
        <taxon>Chenopodioideae</taxon>
        <taxon>Atripliceae</taxon>
        <taxon>Chenopodium</taxon>
    </lineage>
</organism>
<dbReference type="UniPathway" id="UPA00988"/>
<keyword evidence="8" id="KW-0539">Nucleus</keyword>
<dbReference type="PANTHER" id="PTHR15641:SF1">
    <property type="entry name" value="ELONGATOR COMPLEX PROTEIN 5"/>
    <property type="match status" value="1"/>
</dbReference>
<sequence>MAEATCRVLRDGALEGELAPALTIKDSILSPLAFHVFDYVLSQLSSFILAGKSQSRGMVIVAFARSPSYYIDLLKSSGIDGVSLDKWHMLWVRILDCYNDPLGWKHRLKESGRIGSSPDSSFGVTVFRDVRNLEKLLSGILELGKGIVGQGKDQYCIAIDSATELLRDVPLSSVASLLSNIRCHGQVSSTFWLLHSDIHHASTIAALEYTSSIVASVEGSTQLKNGQQGLLEQNLRRAKLRVRLKRRNGRVRLMLLDSVVQISFADTFNFVQSEEFHVDQSGITFKSISSEEESMAQTLVPKVQFNLDLSEKEQIDRSKVILPFEHQEADKANQIYDGRRSLMESQNGMATEAEKTGVTEKSSRGEIVYLRDSDDERPDSDEDPDDDLDI</sequence>
<accession>A0A803LAW6</accession>
<reference evidence="10" key="2">
    <citation type="submission" date="2021-03" db="UniProtKB">
        <authorList>
            <consortium name="EnsemblPlants"/>
        </authorList>
    </citation>
    <scope>IDENTIFICATION</scope>
</reference>
<dbReference type="AlphaFoldDB" id="A0A803LAW6"/>
<dbReference type="GO" id="GO:0033588">
    <property type="term" value="C:elongator holoenzyme complex"/>
    <property type="evidence" value="ECO:0007669"/>
    <property type="project" value="InterPro"/>
</dbReference>
<protein>
    <recommendedName>
        <fullName evidence="5">Elongator complex protein 5</fullName>
    </recommendedName>
</protein>
<evidence type="ECO:0000256" key="6">
    <source>
        <dbReference type="ARBA" id="ARBA00022490"/>
    </source>
</evidence>
<name>A0A803LAW6_CHEQI</name>
<evidence type="ECO:0000313" key="10">
    <source>
        <dbReference type="EnsemblPlants" id="AUR62009005-RA:cds"/>
    </source>
</evidence>
<evidence type="ECO:0000256" key="4">
    <source>
        <dbReference type="ARBA" id="ARBA00009567"/>
    </source>
</evidence>
<dbReference type="GO" id="GO:0005829">
    <property type="term" value="C:cytosol"/>
    <property type="evidence" value="ECO:0007669"/>
    <property type="project" value="TreeGrafter"/>
</dbReference>
<keyword evidence="11" id="KW-1185">Reference proteome</keyword>
<dbReference type="InterPro" id="IPR019519">
    <property type="entry name" value="Elp5"/>
</dbReference>
<feature type="region of interest" description="Disordered" evidence="9">
    <location>
        <begin position="343"/>
        <end position="390"/>
    </location>
</feature>
<dbReference type="GO" id="GO:0000049">
    <property type="term" value="F:tRNA binding"/>
    <property type="evidence" value="ECO:0007669"/>
    <property type="project" value="TreeGrafter"/>
</dbReference>